<protein>
    <submittedName>
        <fullName evidence="1">Uncharacterized protein</fullName>
    </submittedName>
</protein>
<evidence type="ECO:0000313" key="2">
    <source>
        <dbReference type="Proteomes" id="UP000821865"/>
    </source>
</evidence>
<keyword evidence="2" id="KW-1185">Reference proteome</keyword>
<dbReference type="Proteomes" id="UP000821865">
    <property type="component" value="Chromosome 8"/>
</dbReference>
<dbReference type="EMBL" id="CM023477">
    <property type="protein sequence ID" value="KAH7938160.1"/>
    <property type="molecule type" value="Genomic_DNA"/>
</dbReference>
<gene>
    <name evidence="1" type="ORF">HPB49_021013</name>
</gene>
<accession>A0ACB8CBE3</accession>
<proteinExistence type="predicted"/>
<sequence>MTRPVLLTGATTLLAFRRFVARCGVPSVVHSDNAQAFGSCTKTFASILPALQQYAAEIRVQWNFIVERAPWRGGWGERLVRSTKNALKRSLGRSSLNVEALTTVLCEDVAVVNTRPLTYP</sequence>
<reference evidence="1" key="1">
    <citation type="submission" date="2020-05" db="EMBL/GenBank/DDBJ databases">
        <title>Large-scale comparative analyses of tick genomes elucidate their genetic diversity and vector capacities.</title>
        <authorList>
            <person name="Jia N."/>
            <person name="Wang J."/>
            <person name="Shi W."/>
            <person name="Du L."/>
            <person name="Sun Y."/>
            <person name="Zhan W."/>
            <person name="Jiang J."/>
            <person name="Wang Q."/>
            <person name="Zhang B."/>
            <person name="Ji P."/>
            <person name="Sakyi L.B."/>
            <person name="Cui X."/>
            <person name="Yuan T."/>
            <person name="Jiang B."/>
            <person name="Yang W."/>
            <person name="Lam T.T.-Y."/>
            <person name="Chang Q."/>
            <person name="Ding S."/>
            <person name="Wang X."/>
            <person name="Zhu J."/>
            <person name="Ruan X."/>
            <person name="Zhao L."/>
            <person name="Wei J."/>
            <person name="Que T."/>
            <person name="Du C."/>
            <person name="Cheng J."/>
            <person name="Dai P."/>
            <person name="Han X."/>
            <person name="Huang E."/>
            <person name="Gao Y."/>
            <person name="Liu J."/>
            <person name="Shao H."/>
            <person name="Ye R."/>
            <person name="Li L."/>
            <person name="Wei W."/>
            <person name="Wang X."/>
            <person name="Wang C."/>
            <person name="Yang T."/>
            <person name="Huo Q."/>
            <person name="Li W."/>
            <person name="Guo W."/>
            <person name="Chen H."/>
            <person name="Zhou L."/>
            <person name="Ni X."/>
            <person name="Tian J."/>
            <person name="Zhou Y."/>
            <person name="Sheng Y."/>
            <person name="Liu T."/>
            <person name="Pan Y."/>
            <person name="Xia L."/>
            <person name="Li J."/>
            <person name="Zhao F."/>
            <person name="Cao W."/>
        </authorList>
    </citation>
    <scope>NUCLEOTIDE SEQUENCE</scope>
    <source>
        <strain evidence="1">Dsil-2018</strain>
    </source>
</reference>
<evidence type="ECO:0000313" key="1">
    <source>
        <dbReference type="EMBL" id="KAH7938160.1"/>
    </source>
</evidence>
<comment type="caution">
    <text evidence="1">The sequence shown here is derived from an EMBL/GenBank/DDBJ whole genome shotgun (WGS) entry which is preliminary data.</text>
</comment>
<name>A0ACB8CBE3_DERSI</name>
<organism evidence="1 2">
    <name type="scientific">Dermacentor silvarum</name>
    <name type="common">Tick</name>
    <dbReference type="NCBI Taxonomy" id="543639"/>
    <lineage>
        <taxon>Eukaryota</taxon>
        <taxon>Metazoa</taxon>
        <taxon>Ecdysozoa</taxon>
        <taxon>Arthropoda</taxon>
        <taxon>Chelicerata</taxon>
        <taxon>Arachnida</taxon>
        <taxon>Acari</taxon>
        <taxon>Parasitiformes</taxon>
        <taxon>Ixodida</taxon>
        <taxon>Ixodoidea</taxon>
        <taxon>Ixodidae</taxon>
        <taxon>Rhipicephalinae</taxon>
        <taxon>Dermacentor</taxon>
    </lineage>
</organism>